<proteinExistence type="predicted"/>
<name>A0AAW4QJ96_9ENTE</name>
<comment type="caution">
    <text evidence="1">The sequence shown here is derived from an EMBL/GenBank/DDBJ whole genome shotgun (WGS) entry which is preliminary data.</text>
</comment>
<organism evidence="1 2">
    <name type="scientific">Enterococcus lactis</name>
    <dbReference type="NCBI Taxonomy" id="357441"/>
    <lineage>
        <taxon>Bacteria</taxon>
        <taxon>Bacillati</taxon>
        <taxon>Bacillota</taxon>
        <taxon>Bacilli</taxon>
        <taxon>Lactobacillales</taxon>
        <taxon>Enterococcaceae</taxon>
        <taxon>Enterococcus</taxon>
    </lineage>
</organism>
<reference evidence="1" key="1">
    <citation type="journal article" date="2022" name="J. Anim. Sci.">
        <title>Whole genome sequence analyses-based assessment of virulence potential and antimicrobial susceptibilities and resistance of Enterococcus faecium strains isolated from commercial swine and cattle probiotic products.</title>
        <authorList>
            <person name="Shridhar P.B."/>
            <person name="Amachawadi R.G."/>
            <person name="Tokach M."/>
            <person name="Patel I."/>
            <person name="Gangiredla J."/>
            <person name="Mammel M."/>
            <person name="Nagaraja T.G."/>
        </authorList>
    </citation>
    <scope>NUCLEOTIDE SEQUENCE</scope>
    <source>
        <strain evidence="1">EF216</strain>
    </source>
</reference>
<sequence length="121" mass="15090">MRDVRERISLMADEIFELEMEDFEKNFWTDLEKKGLTGEIFDHQMVYEEHYCLFYSQLKDFWEARKTSFHEDDAAIIHGLMTLRDSRQIMVKRFHQIRELRYEELLREVWEEYAWRLTIDE</sequence>
<dbReference type="RefSeq" id="WP_065773025.1">
    <property type="nucleotide sequence ID" value="NZ_JAIFOD010000025.1"/>
</dbReference>
<accession>A0AAW4QJ96</accession>
<gene>
    <name evidence="1" type="ORF">KYX84_07290</name>
</gene>
<dbReference type="Proteomes" id="UP000704433">
    <property type="component" value="Unassembled WGS sequence"/>
</dbReference>
<dbReference type="EMBL" id="JAIFOD010000025">
    <property type="protein sequence ID" value="MBX4194015.1"/>
    <property type="molecule type" value="Genomic_DNA"/>
</dbReference>
<dbReference type="AlphaFoldDB" id="A0AAW4QJ96"/>
<evidence type="ECO:0000313" key="2">
    <source>
        <dbReference type="Proteomes" id="UP000704433"/>
    </source>
</evidence>
<evidence type="ECO:0000313" key="1">
    <source>
        <dbReference type="EMBL" id="MBX4194015.1"/>
    </source>
</evidence>
<protein>
    <submittedName>
        <fullName evidence="1">Uncharacterized protein</fullName>
    </submittedName>
</protein>